<feature type="transmembrane region" description="Helical" evidence="13">
    <location>
        <begin position="54"/>
        <end position="77"/>
    </location>
</feature>
<dbReference type="GO" id="GO:0000139">
    <property type="term" value="C:Golgi membrane"/>
    <property type="evidence" value="ECO:0007669"/>
    <property type="project" value="UniProtKB-SubCell"/>
</dbReference>
<dbReference type="FunFam" id="1.20.1280.290:FF:000004">
    <property type="entry name" value="Sugar transporter SWEET"/>
    <property type="match status" value="1"/>
</dbReference>
<keyword evidence="6" id="KW-1003">Cell membrane</keyword>
<dbReference type="InterPro" id="IPR047664">
    <property type="entry name" value="SWEET"/>
</dbReference>
<dbReference type="PANTHER" id="PTHR10791:SF30">
    <property type="entry name" value="SUGAR TRANSPORTER SWEET1"/>
    <property type="match status" value="1"/>
</dbReference>
<comment type="subcellular location">
    <subcellularLocation>
        <location evidence="1">Cell membrane</location>
        <topology evidence="1">Multi-pass membrane protein</topology>
    </subcellularLocation>
    <subcellularLocation>
        <location evidence="2">Golgi apparatus membrane</location>
        <topology evidence="2">Multi-pass membrane protein</topology>
    </subcellularLocation>
</comment>
<proteinExistence type="inferred from homology"/>
<protein>
    <recommendedName>
        <fullName evidence="4">Sugar transporter SWEET1</fullName>
    </recommendedName>
</protein>
<dbReference type="AlphaFoldDB" id="A0A9W7XZI4"/>
<keyword evidence="5" id="KW-0813">Transport</keyword>
<dbReference type="Proteomes" id="UP001143981">
    <property type="component" value="Unassembled WGS sequence"/>
</dbReference>
<keyword evidence="7" id="KW-0762">Sugar transport</keyword>
<evidence type="ECO:0000256" key="3">
    <source>
        <dbReference type="ARBA" id="ARBA00007809"/>
    </source>
</evidence>
<gene>
    <name evidence="14" type="ORF">LPJ61_005783</name>
</gene>
<evidence type="ECO:0000256" key="1">
    <source>
        <dbReference type="ARBA" id="ARBA00004651"/>
    </source>
</evidence>
<evidence type="ECO:0000256" key="9">
    <source>
        <dbReference type="ARBA" id="ARBA00022737"/>
    </source>
</evidence>
<dbReference type="Pfam" id="PF03083">
    <property type="entry name" value="MtN3_slv"/>
    <property type="match status" value="1"/>
</dbReference>
<dbReference type="GO" id="GO:0005886">
    <property type="term" value="C:plasma membrane"/>
    <property type="evidence" value="ECO:0007669"/>
    <property type="project" value="UniProtKB-SubCell"/>
</dbReference>
<dbReference type="PANTHER" id="PTHR10791">
    <property type="entry name" value="RAG1-ACTIVATING PROTEIN 1"/>
    <property type="match status" value="1"/>
</dbReference>
<dbReference type="EMBL" id="JANBOI010002167">
    <property type="protein sequence ID" value="KAJ1723989.1"/>
    <property type="molecule type" value="Genomic_DNA"/>
</dbReference>
<sequence>MATTALGVMLVGYVDYATDLRSAELFSMVCCLMSLVFLGSPLSQIGHVVRTRNASVLLPTVALLALVNNILWAMYGAQHHDPYLVVPNIVGSVFCSAQLALVAYYGRSVAGQAQPVPASASEEVKMDSLS</sequence>
<evidence type="ECO:0000313" key="15">
    <source>
        <dbReference type="Proteomes" id="UP001143981"/>
    </source>
</evidence>
<accession>A0A9W7XZI4</accession>
<feature type="transmembrane region" description="Helical" evidence="13">
    <location>
        <begin position="25"/>
        <end position="42"/>
    </location>
</feature>
<evidence type="ECO:0000256" key="8">
    <source>
        <dbReference type="ARBA" id="ARBA00022692"/>
    </source>
</evidence>
<dbReference type="Gene3D" id="1.20.1280.290">
    <property type="match status" value="1"/>
</dbReference>
<dbReference type="GO" id="GO:0051119">
    <property type="term" value="F:sugar transmembrane transporter activity"/>
    <property type="evidence" value="ECO:0007669"/>
    <property type="project" value="InterPro"/>
</dbReference>
<keyword evidence="15" id="KW-1185">Reference proteome</keyword>
<keyword evidence="11" id="KW-0333">Golgi apparatus</keyword>
<keyword evidence="9" id="KW-0677">Repeat</keyword>
<comment type="similarity">
    <text evidence="3">Belongs to the SWEET sugar transporter family.</text>
</comment>
<evidence type="ECO:0000256" key="7">
    <source>
        <dbReference type="ARBA" id="ARBA00022597"/>
    </source>
</evidence>
<keyword evidence="12 13" id="KW-0472">Membrane</keyword>
<keyword evidence="10 13" id="KW-1133">Transmembrane helix</keyword>
<comment type="caution">
    <text evidence="14">The sequence shown here is derived from an EMBL/GenBank/DDBJ whole genome shotgun (WGS) entry which is preliminary data.</text>
</comment>
<organism evidence="14 15">
    <name type="scientific">Coemansia biformis</name>
    <dbReference type="NCBI Taxonomy" id="1286918"/>
    <lineage>
        <taxon>Eukaryota</taxon>
        <taxon>Fungi</taxon>
        <taxon>Fungi incertae sedis</taxon>
        <taxon>Zoopagomycota</taxon>
        <taxon>Kickxellomycotina</taxon>
        <taxon>Kickxellomycetes</taxon>
        <taxon>Kickxellales</taxon>
        <taxon>Kickxellaceae</taxon>
        <taxon>Coemansia</taxon>
    </lineage>
</organism>
<evidence type="ECO:0000256" key="12">
    <source>
        <dbReference type="ARBA" id="ARBA00023136"/>
    </source>
</evidence>
<evidence type="ECO:0000256" key="4">
    <source>
        <dbReference type="ARBA" id="ARBA00021741"/>
    </source>
</evidence>
<evidence type="ECO:0000313" key="14">
    <source>
        <dbReference type="EMBL" id="KAJ1723989.1"/>
    </source>
</evidence>
<evidence type="ECO:0000256" key="13">
    <source>
        <dbReference type="SAM" id="Phobius"/>
    </source>
</evidence>
<feature type="transmembrane region" description="Helical" evidence="13">
    <location>
        <begin position="83"/>
        <end position="105"/>
    </location>
</feature>
<evidence type="ECO:0000256" key="10">
    <source>
        <dbReference type="ARBA" id="ARBA00022989"/>
    </source>
</evidence>
<evidence type="ECO:0000256" key="6">
    <source>
        <dbReference type="ARBA" id="ARBA00022475"/>
    </source>
</evidence>
<evidence type="ECO:0000256" key="2">
    <source>
        <dbReference type="ARBA" id="ARBA00004653"/>
    </source>
</evidence>
<evidence type="ECO:0000256" key="5">
    <source>
        <dbReference type="ARBA" id="ARBA00022448"/>
    </source>
</evidence>
<dbReference type="InterPro" id="IPR004316">
    <property type="entry name" value="SWEET_rpt"/>
</dbReference>
<evidence type="ECO:0000256" key="11">
    <source>
        <dbReference type="ARBA" id="ARBA00023034"/>
    </source>
</evidence>
<name>A0A9W7XZI4_9FUNG</name>
<reference evidence="14" key="1">
    <citation type="submission" date="2022-07" db="EMBL/GenBank/DDBJ databases">
        <title>Phylogenomic reconstructions and comparative analyses of Kickxellomycotina fungi.</title>
        <authorList>
            <person name="Reynolds N.K."/>
            <person name="Stajich J.E."/>
            <person name="Barry K."/>
            <person name="Grigoriev I.V."/>
            <person name="Crous P."/>
            <person name="Smith M.E."/>
        </authorList>
    </citation>
    <scope>NUCLEOTIDE SEQUENCE</scope>
    <source>
        <strain evidence="14">BCRC 34381</strain>
    </source>
</reference>
<keyword evidence="8 13" id="KW-0812">Transmembrane</keyword>
<dbReference type="OrthoDB" id="409725at2759"/>